<gene>
    <name evidence="1" type="ORF">ACFFIA_25755</name>
</gene>
<organism evidence="1 2">
    <name type="scientific">Phytohabitans kaempferiae</name>
    <dbReference type="NCBI Taxonomy" id="1620943"/>
    <lineage>
        <taxon>Bacteria</taxon>
        <taxon>Bacillati</taxon>
        <taxon>Actinomycetota</taxon>
        <taxon>Actinomycetes</taxon>
        <taxon>Micromonosporales</taxon>
        <taxon>Micromonosporaceae</taxon>
    </lineage>
</organism>
<dbReference type="Proteomes" id="UP001589867">
    <property type="component" value="Unassembled WGS sequence"/>
</dbReference>
<reference evidence="1 2" key="1">
    <citation type="submission" date="2024-09" db="EMBL/GenBank/DDBJ databases">
        <authorList>
            <person name="Sun Q."/>
            <person name="Mori K."/>
        </authorList>
    </citation>
    <scope>NUCLEOTIDE SEQUENCE [LARGE SCALE GENOMIC DNA]</scope>
    <source>
        <strain evidence="1 2">TBRC 3947</strain>
    </source>
</reference>
<sequence>MALPVVRTRDEAHLYMDLHPCERCGSVEVAWESGLTDDGGEPARRYSGVCGGCQAPREFVFRLPERPSIPGPDDAVFFGGPEHSQLLDPGEWRLIADLGIQDGSSPLSGDPAVDAERKRSFVLAVAAFGEVLKFIPEGGDAVPESSFWTPHGRAAYEENPALFRREQLERSRRNFADELEDRFRDL</sequence>
<dbReference type="EMBL" id="JBHLUH010000056">
    <property type="protein sequence ID" value="MFC0531050.1"/>
    <property type="molecule type" value="Genomic_DNA"/>
</dbReference>
<name>A0ABV6M8L2_9ACTN</name>
<comment type="caution">
    <text evidence="1">The sequence shown here is derived from an EMBL/GenBank/DDBJ whole genome shotgun (WGS) entry which is preliminary data.</text>
</comment>
<evidence type="ECO:0000313" key="2">
    <source>
        <dbReference type="Proteomes" id="UP001589867"/>
    </source>
</evidence>
<dbReference type="RefSeq" id="WP_377254790.1">
    <property type="nucleotide sequence ID" value="NZ_JBHLUH010000056.1"/>
</dbReference>
<accession>A0ABV6M8L2</accession>
<evidence type="ECO:0000313" key="1">
    <source>
        <dbReference type="EMBL" id="MFC0531050.1"/>
    </source>
</evidence>
<keyword evidence="2" id="KW-1185">Reference proteome</keyword>
<protein>
    <submittedName>
        <fullName evidence="1">Uncharacterized protein</fullName>
    </submittedName>
</protein>
<proteinExistence type="predicted"/>